<reference evidence="2 3" key="1">
    <citation type="submission" date="2020-08" db="EMBL/GenBank/DDBJ databases">
        <title>Sequencing the genomes of 1000 actinobacteria strains.</title>
        <authorList>
            <person name="Klenk H.-P."/>
        </authorList>
    </citation>
    <scope>NUCLEOTIDE SEQUENCE [LARGE SCALE GENOMIC DNA]</scope>
    <source>
        <strain evidence="2 3">DSM 44593</strain>
    </source>
</reference>
<evidence type="ECO:0000313" key="2">
    <source>
        <dbReference type="EMBL" id="MBB6000160.1"/>
    </source>
</evidence>
<name>A0A841EIH7_9ACTN</name>
<dbReference type="SMART" id="SM00530">
    <property type="entry name" value="HTH_XRE"/>
    <property type="match status" value="1"/>
</dbReference>
<keyword evidence="3" id="KW-1185">Reference proteome</keyword>
<dbReference type="CDD" id="cd00093">
    <property type="entry name" value="HTH_XRE"/>
    <property type="match status" value="1"/>
</dbReference>
<evidence type="ECO:0000313" key="3">
    <source>
        <dbReference type="Proteomes" id="UP000578077"/>
    </source>
</evidence>
<dbReference type="Pfam" id="PF01381">
    <property type="entry name" value="HTH_3"/>
    <property type="match status" value="1"/>
</dbReference>
<gene>
    <name evidence="2" type="ORF">HNR25_003911</name>
</gene>
<dbReference type="GO" id="GO:0003677">
    <property type="term" value="F:DNA binding"/>
    <property type="evidence" value="ECO:0007669"/>
    <property type="project" value="InterPro"/>
</dbReference>
<protein>
    <submittedName>
        <fullName evidence="2">Transcriptional regulator with XRE-family HTH domain</fullName>
    </submittedName>
</protein>
<comment type="caution">
    <text evidence="2">The sequence shown here is derived from an EMBL/GenBank/DDBJ whole genome shotgun (WGS) entry which is preliminary data.</text>
</comment>
<dbReference type="InterPro" id="IPR010982">
    <property type="entry name" value="Lambda_DNA-bd_dom_sf"/>
</dbReference>
<dbReference type="InterPro" id="IPR001387">
    <property type="entry name" value="Cro/C1-type_HTH"/>
</dbReference>
<dbReference type="EMBL" id="JACHLY010000001">
    <property type="protein sequence ID" value="MBB6000160.1"/>
    <property type="molecule type" value="Genomic_DNA"/>
</dbReference>
<dbReference type="Proteomes" id="UP000578077">
    <property type="component" value="Unassembled WGS sequence"/>
</dbReference>
<dbReference type="PROSITE" id="PS50943">
    <property type="entry name" value="HTH_CROC1"/>
    <property type="match status" value="1"/>
</dbReference>
<accession>A0A841EIH7</accession>
<dbReference type="RefSeq" id="WP_184637408.1">
    <property type="nucleotide sequence ID" value="NZ_BAABKT010000029.1"/>
</dbReference>
<dbReference type="Gene3D" id="1.10.260.40">
    <property type="entry name" value="lambda repressor-like DNA-binding domains"/>
    <property type="match status" value="1"/>
</dbReference>
<dbReference type="SUPFAM" id="SSF47413">
    <property type="entry name" value="lambda repressor-like DNA-binding domains"/>
    <property type="match status" value="1"/>
</dbReference>
<organism evidence="2 3">
    <name type="scientific">Streptomonospora salina</name>
    <dbReference type="NCBI Taxonomy" id="104205"/>
    <lineage>
        <taxon>Bacteria</taxon>
        <taxon>Bacillati</taxon>
        <taxon>Actinomycetota</taxon>
        <taxon>Actinomycetes</taxon>
        <taxon>Streptosporangiales</taxon>
        <taxon>Nocardiopsidaceae</taxon>
        <taxon>Streptomonospora</taxon>
    </lineage>
</organism>
<feature type="domain" description="HTH cro/C1-type" evidence="1">
    <location>
        <begin position="26"/>
        <end position="67"/>
    </location>
</feature>
<dbReference type="AlphaFoldDB" id="A0A841EIH7"/>
<evidence type="ECO:0000259" key="1">
    <source>
        <dbReference type="PROSITE" id="PS50943"/>
    </source>
</evidence>
<sequence>MRQHLDVEALYAALDSERRTRELSWRQLAKEMQVSPSLLSRLSNGLRPDVDSFATLVRWLGVPAEQFLVNESEEPVNRPEPELVTQIGPLLRARRDLTPDDVSYIEEIVQATVRRVRAPRRDQER</sequence>
<proteinExistence type="predicted"/>